<keyword evidence="2" id="KW-1185">Reference proteome</keyword>
<dbReference type="GO" id="GO:0061542">
    <property type="term" value="F:3-demethylubiquinol 3-O-methyltransferase activity"/>
    <property type="evidence" value="ECO:0007669"/>
    <property type="project" value="UniProtKB-EC"/>
</dbReference>
<dbReference type="GO" id="GO:0102208">
    <property type="term" value="F:2-polyprenyl-6-hydroxyphenol methylase activity"/>
    <property type="evidence" value="ECO:0007669"/>
    <property type="project" value="UniProtKB-EC"/>
</dbReference>
<dbReference type="CDD" id="cd02440">
    <property type="entry name" value="AdoMet_MTases"/>
    <property type="match status" value="1"/>
</dbReference>
<dbReference type="SUPFAM" id="SSF53335">
    <property type="entry name" value="S-adenosyl-L-methionine-dependent methyltransferases"/>
    <property type="match status" value="1"/>
</dbReference>
<proteinExistence type="predicted"/>
<dbReference type="GO" id="GO:0032259">
    <property type="term" value="P:methylation"/>
    <property type="evidence" value="ECO:0007669"/>
    <property type="project" value="UniProtKB-KW"/>
</dbReference>
<sequence length="217" mass="25370">MNYEDKASDYYTNIRKDLISMIEDKKDLKVLEVGAGFGETLFYLKKKGIAAEAIGLDIFEDVEKRNQYKKIDNFIFGNIEELDFPQYNGYFDVILLADVLEHLIEPAVVLEKLKNYLKPDGEILVSMPNIRHYTAFVKIFIKGNFDYDESGLFDYTHRRFFCKKNIRELIESNFKVKREASSLEFYKGKSGAKIFNKLTFGLFEEFLSVQYLYQAGK</sequence>
<dbReference type="InterPro" id="IPR029063">
    <property type="entry name" value="SAM-dependent_MTases_sf"/>
</dbReference>
<accession>A0ABW1PP29</accession>
<evidence type="ECO:0000313" key="1">
    <source>
        <dbReference type="EMBL" id="MFC6097401.1"/>
    </source>
</evidence>
<dbReference type="PANTHER" id="PTHR43861">
    <property type="entry name" value="TRANS-ACONITATE 2-METHYLTRANSFERASE-RELATED"/>
    <property type="match status" value="1"/>
</dbReference>
<dbReference type="Pfam" id="PF13489">
    <property type="entry name" value="Methyltransf_23"/>
    <property type="match status" value="1"/>
</dbReference>
<dbReference type="EMBL" id="JBHSQB010000009">
    <property type="protein sequence ID" value="MFC6097401.1"/>
    <property type="molecule type" value="Genomic_DNA"/>
</dbReference>
<dbReference type="EC" id="2.1.1.64" evidence="1"/>
<comment type="caution">
    <text evidence="1">The sequence shown here is derived from an EMBL/GenBank/DDBJ whole genome shotgun (WGS) entry which is preliminary data.</text>
</comment>
<gene>
    <name evidence="1" type="ORF">ACFPVY_12170</name>
</gene>
<dbReference type="Gene3D" id="3.40.50.150">
    <property type="entry name" value="Vaccinia Virus protein VP39"/>
    <property type="match status" value="1"/>
</dbReference>
<keyword evidence="1" id="KW-0808">Transferase</keyword>
<reference evidence="2" key="1">
    <citation type="journal article" date="2019" name="Int. J. Syst. Evol. Microbiol.">
        <title>The Global Catalogue of Microorganisms (GCM) 10K type strain sequencing project: providing services to taxonomists for standard genome sequencing and annotation.</title>
        <authorList>
            <consortium name="The Broad Institute Genomics Platform"/>
            <consortium name="The Broad Institute Genome Sequencing Center for Infectious Disease"/>
            <person name="Wu L."/>
            <person name="Ma J."/>
        </authorList>
    </citation>
    <scope>NUCLEOTIDE SEQUENCE [LARGE SCALE GENOMIC DNA]</scope>
    <source>
        <strain evidence="2">CCUG 49679</strain>
    </source>
</reference>
<dbReference type="EC" id="2.1.1.222" evidence="1"/>
<evidence type="ECO:0000313" key="2">
    <source>
        <dbReference type="Proteomes" id="UP001596287"/>
    </source>
</evidence>
<dbReference type="RefSeq" id="WP_379792362.1">
    <property type="nucleotide sequence ID" value="NZ_JBHSQB010000009.1"/>
</dbReference>
<dbReference type="Proteomes" id="UP001596287">
    <property type="component" value="Unassembled WGS sequence"/>
</dbReference>
<protein>
    <submittedName>
        <fullName evidence="1">Class I SAM-dependent methyltransferase</fullName>
        <ecNumber evidence="1">2.1.1.222</ecNumber>
        <ecNumber evidence="1">2.1.1.64</ecNumber>
    </submittedName>
</protein>
<keyword evidence="1" id="KW-0489">Methyltransferase</keyword>
<organism evidence="1 2">
    <name type="scientific">Flavobacterium qiangtangense</name>
    <dbReference type="NCBI Taxonomy" id="1442595"/>
    <lineage>
        <taxon>Bacteria</taxon>
        <taxon>Pseudomonadati</taxon>
        <taxon>Bacteroidota</taxon>
        <taxon>Flavobacteriia</taxon>
        <taxon>Flavobacteriales</taxon>
        <taxon>Flavobacteriaceae</taxon>
        <taxon>Flavobacterium</taxon>
    </lineage>
</organism>
<name>A0ABW1PP29_9FLAO</name>